<dbReference type="SUPFAM" id="SSF101898">
    <property type="entry name" value="NHL repeat"/>
    <property type="match status" value="1"/>
</dbReference>
<dbReference type="EMBL" id="GG738856">
    <property type="protein sequence ID" value="EFC47015.1"/>
    <property type="molecule type" value="Genomic_DNA"/>
</dbReference>
<dbReference type="eggNOG" id="KOG2177">
    <property type="taxonomic scope" value="Eukaryota"/>
</dbReference>
<sequence>MPTNLCIEEWDKYSNDIIISGNNTHVYKYSLEECMKSKPKPLWICDKINSPNGIISVSDRNNSNENYRKETSLLYVCDMFTELISIVKSQTGQVIGNISLLSEMINVSCPWSIGMNNLGQFIISGLQNSSKHIIEIIERQFDQKKNQYEWKSIKVIENEEDKLKYPFGLVVDSVSLNIIVCDSLNHRLMVFKQDGTLLKVFGSKGRETFQLSTPMGLCINKLNGELLVADSENHRILCYK</sequence>
<keyword evidence="1" id="KW-0677">Repeat</keyword>
<dbReference type="Proteomes" id="UP000006671">
    <property type="component" value="Unassembled WGS sequence"/>
</dbReference>
<dbReference type="KEGG" id="ngr:NAEGRDRAFT_78982"/>
<dbReference type="VEuPathDB" id="AmoebaDB:NAEGRDRAFT_78982"/>
<dbReference type="InterPro" id="IPR011042">
    <property type="entry name" value="6-blade_b-propeller_TolB-like"/>
</dbReference>
<dbReference type="PROSITE" id="PS51125">
    <property type="entry name" value="NHL"/>
    <property type="match status" value="2"/>
</dbReference>
<dbReference type="GO" id="GO:0008270">
    <property type="term" value="F:zinc ion binding"/>
    <property type="evidence" value="ECO:0007669"/>
    <property type="project" value="UniProtKB-KW"/>
</dbReference>
<protein>
    <submittedName>
        <fullName evidence="3">NHL repeat domain-containing protein</fullName>
    </submittedName>
</protein>
<evidence type="ECO:0000256" key="2">
    <source>
        <dbReference type="PROSITE-ProRule" id="PRU00504"/>
    </source>
</evidence>
<evidence type="ECO:0000313" key="3">
    <source>
        <dbReference type="EMBL" id="EFC47015.1"/>
    </source>
</evidence>
<keyword evidence="4" id="KW-1185">Reference proteome</keyword>
<proteinExistence type="predicted"/>
<gene>
    <name evidence="3" type="ORF">NAEGRDRAFT_78982</name>
</gene>
<reference evidence="3 4" key="1">
    <citation type="journal article" date="2010" name="Cell">
        <title>The genome of Naegleria gruberi illuminates early eukaryotic versatility.</title>
        <authorList>
            <person name="Fritz-Laylin L.K."/>
            <person name="Prochnik S.E."/>
            <person name="Ginger M.L."/>
            <person name="Dacks J.B."/>
            <person name="Carpenter M.L."/>
            <person name="Field M.C."/>
            <person name="Kuo A."/>
            <person name="Paredez A."/>
            <person name="Chapman J."/>
            <person name="Pham J."/>
            <person name="Shu S."/>
            <person name="Neupane R."/>
            <person name="Cipriano M."/>
            <person name="Mancuso J."/>
            <person name="Tu H."/>
            <person name="Salamov A."/>
            <person name="Lindquist E."/>
            <person name="Shapiro H."/>
            <person name="Lucas S."/>
            <person name="Grigoriev I.V."/>
            <person name="Cande W.Z."/>
            <person name="Fulton C."/>
            <person name="Rokhsar D.S."/>
            <person name="Dawson S.C."/>
        </authorList>
    </citation>
    <scope>NUCLEOTIDE SEQUENCE [LARGE SCALE GENOMIC DNA]</scope>
    <source>
        <strain evidence="3 4">NEG-M</strain>
    </source>
</reference>
<dbReference type="InterPro" id="IPR001258">
    <property type="entry name" value="NHL_repeat"/>
</dbReference>
<dbReference type="GO" id="GO:0000209">
    <property type="term" value="P:protein polyubiquitination"/>
    <property type="evidence" value="ECO:0007669"/>
    <property type="project" value="TreeGrafter"/>
</dbReference>
<dbReference type="PANTHER" id="PTHR24104">
    <property type="entry name" value="E3 UBIQUITIN-PROTEIN LIGASE NHLRC1-RELATED"/>
    <property type="match status" value="1"/>
</dbReference>
<dbReference type="PANTHER" id="PTHR24104:SF25">
    <property type="entry name" value="PROTEIN LIN-41"/>
    <property type="match status" value="1"/>
</dbReference>
<dbReference type="Pfam" id="PF01436">
    <property type="entry name" value="NHL"/>
    <property type="match status" value="1"/>
</dbReference>
<name>D2V8B8_NAEGR</name>
<dbReference type="OrthoDB" id="654191at2759"/>
<dbReference type="InParanoid" id="D2V8B8"/>
<feature type="repeat" description="NHL" evidence="2">
    <location>
        <begin position="198"/>
        <end position="240"/>
    </location>
</feature>
<dbReference type="GO" id="GO:0043161">
    <property type="term" value="P:proteasome-mediated ubiquitin-dependent protein catabolic process"/>
    <property type="evidence" value="ECO:0007669"/>
    <property type="project" value="TreeGrafter"/>
</dbReference>
<dbReference type="GeneID" id="8861330"/>
<dbReference type="RefSeq" id="XP_002679759.1">
    <property type="nucleotide sequence ID" value="XM_002679713.1"/>
</dbReference>
<organism evidence="4">
    <name type="scientific">Naegleria gruberi</name>
    <name type="common">Amoeba</name>
    <dbReference type="NCBI Taxonomy" id="5762"/>
    <lineage>
        <taxon>Eukaryota</taxon>
        <taxon>Discoba</taxon>
        <taxon>Heterolobosea</taxon>
        <taxon>Tetramitia</taxon>
        <taxon>Eutetramitia</taxon>
        <taxon>Vahlkampfiidae</taxon>
        <taxon>Naegleria</taxon>
    </lineage>
</organism>
<dbReference type="Gene3D" id="2.120.10.30">
    <property type="entry name" value="TolB, C-terminal domain"/>
    <property type="match status" value="1"/>
</dbReference>
<evidence type="ECO:0000313" key="4">
    <source>
        <dbReference type="Proteomes" id="UP000006671"/>
    </source>
</evidence>
<dbReference type="STRING" id="5762.D2V8B8"/>
<feature type="repeat" description="NHL" evidence="2">
    <location>
        <begin position="163"/>
        <end position="194"/>
    </location>
</feature>
<accession>D2V8B8</accession>
<dbReference type="InterPro" id="IPR050952">
    <property type="entry name" value="TRIM-NHL_E3_ligases"/>
</dbReference>
<evidence type="ECO:0000256" key="1">
    <source>
        <dbReference type="ARBA" id="ARBA00022737"/>
    </source>
</evidence>
<dbReference type="GO" id="GO:0061630">
    <property type="term" value="F:ubiquitin protein ligase activity"/>
    <property type="evidence" value="ECO:0007669"/>
    <property type="project" value="TreeGrafter"/>
</dbReference>
<dbReference type="AlphaFoldDB" id="D2V8B8"/>